<evidence type="ECO:0000313" key="13">
    <source>
        <dbReference type="Proteomes" id="UP001626550"/>
    </source>
</evidence>
<dbReference type="AlphaFoldDB" id="A0ABD2Q267"/>
<evidence type="ECO:0000313" key="12">
    <source>
        <dbReference type="EMBL" id="KAL3313585.1"/>
    </source>
</evidence>
<evidence type="ECO:0000256" key="5">
    <source>
        <dbReference type="ARBA" id="ARBA00022884"/>
    </source>
</evidence>
<dbReference type="InterPro" id="IPR041174">
    <property type="entry name" value="KRR1-like_KH1"/>
</dbReference>
<comment type="subunit">
    <text evidence="8">Component of the ribosomal small subunit (SSU) processome.</text>
</comment>
<sequence length="342" mass="39487">MVKKTKKQELNLPVVENWVPHQPFSKNKEEVFKNLQQNEELQDVPANWKEPEFKPEDNPHGRLFSPTEFVVLFPAYREKYLSEIWSALQKILLERHIKAELNLTKSVMTVRTTPKTYDPFIIIKARDMIKMLARSVPLEKAMTLLENDMFGEIIDIKLTNKEKFIKRRNRLIGEDGDTLKAIELATGCFVLVQGKTVSAIGDYRGVHTVHGIVSDCMYNNIHPVNSLKRAIIIKKLSADPSKKDQSYERFLPKIKKKTLSKRRVPHKVRKKKDYTPFPPPIEKSKVDIALEKGTYFLSQAEQKAVKRDAAISASQEKSKKRQLEKRASAFVPPKPKKQKKSE</sequence>
<dbReference type="EMBL" id="JBJKFK010001260">
    <property type="protein sequence ID" value="KAL3313585.1"/>
    <property type="molecule type" value="Genomic_DNA"/>
</dbReference>
<keyword evidence="3 8" id="KW-0690">Ribosome biogenesis</keyword>
<dbReference type="GO" id="GO:0005730">
    <property type="term" value="C:nucleolus"/>
    <property type="evidence" value="ECO:0007669"/>
    <property type="project" value="UniProtKB-SubCell"/>
</dbReference>
<accession>A0ABD2Q267</accession>
<gene>
    <name evidence="12" type="ORF">Ciccas_007811</name>
</gene>
<dbReference type="GO" id="GO:0006364">
    <property type="term" value="P:rRNA processing"/>
    <property type="evidence" value="ECO:0007669"/>
    <property type="project" value="UniProtKB-KW"/>
</dbReference>
<evidence type="ECO:0000256" key="2">
    <source>
        <dbReference type="ARBA" id="ARBA00009344"/>
    </source>
</evidence>
<dbReference type="Pfam" id="PF21800">
    <property type="entry name" value="KH_KRR1_2nd"/>
    <property type="match status" value="1"/>
</dbReference>
<keyword evidence="6 8" id="KW-0539">Nucleus</keyword>
<proteinExistence type="inferred from homology"/>
<evidence type="ECO:0000256" key="8">
    <source>
        <dbReference type="PIRNR" id="PIRNR006515"/>
    </source>
</evidence>
<dbReference type="CDD" id="cd22393">
    <property type="entry name" value="KH-I_KRR1_rpt1"/>
    <property type="match status" value="1"/>
</dbReference>
<protein>
    <recommendedName>
        <fullName evidence="8">KRR1 small subunit processome component</fullName>
    </recommendedName>
    <alternativeName>
        <fullName evidence="8">KRR-R motif-containing protein 1</fullName>
    </alternativeName>
</protein>
<comment type="subcellular location">
    <subcellularLocation>
        <location evidence="1 8">Nucleus</location>
        <location evidence="1 8">Nucleolus</location>
    </subcellularLocation>
</comment>
<organism evidence="12 13">
    <name type="scientific">Cichlidogyrus casuarinus</name>
    <dbReference type="NCBI Taxonomy" id="1844966"/>
    <lineage>
        <taxon>Eukaryota</taxon>
        <taxon>Metazoa</taxon>
        <taxon>Spiralia</taxon>
        <taxon>Lophotrochozoa</taxon>
        <taxon>Platyhelminthes</taxon>
        <taxon>Monogenea</taxon>
        <taxon>Monopisthocotylea</taxon>
        <taxon>Dactylogyridea</taxon>
        <taxon>Ancyrocephalidae</taxon>
        <taxon>Cichlidogyrus</taxon>
    </lineage>
</organism>
<feature type="domain" description="KRR1 small subunit processome component first KH" evidence="10">
    <location>
        <begin position="68"/>
        <end position="146"/>
    </location>
</feature>
<feature type="domain" description="KRR1 small subunit processome component second KH" evidence="11">
    <location>
        <begin position="150"/>
        <end position="237"/>
    </location>
</feature>
<dbReference type="InterPro" id="IPR048550">
    <property type="entry name" value="KRR1-like_KH1_euk"/>
</dbReference>
<name>A0ABD2Q267_9PLAT</name>
<keyword evidence="7 8" id="KW-0687">Ribonucleoprotein</keyword>
<evidence type="ECO:0000256" key="7">
    <source>
        <dbReference type="ARBA" id="ARBA00023274"/>
    </source>
</evidence>
<comment type="caution">
    <text evidence="12">The sequence shown here is derived from an EMBL/GenBank/DDBJ whole genome shotgun (WGS) entry which is preliminary data.</text>
</comment>
<evidence type="ECO:0000259" key="10">
    <source>
        <dbReference type="Pfam" id="PF17903"/>
    </source>
</evidence>
<dbReference type="FunFam" id="3.30.1370.10:FF:000014">
    <property type="entry name" value="KRR1 small subunit processome component"/>
    <property type="match status" value="1"/>
</dbReference>
<dbReference type="Gene3D" id="3.30.1370.10">
    <property type="entry name" value="K Homology domain, type 1"/>
    <property type="match status" value="2"/>
</dbReference>
<dbReference type="PANTHER" id="PTHR12581:SF0">
    <property type="entry name" value="KRR1 SMALL SUBUNIT PROCESSOME COMPONENT HOMOLOG"/>
    <property type="match status" value="1"/>
</dbReference>
<dbReference type="GO" id="GO:1990904">
    <property type="term" value="C:ribonucleoprotein complex"/>
    <property type="evidence" value="ECO:0007669"/>
    <property type="project" value="UniProtKB-KW"/>
</dbReference>
<dbReference type="Proteomes" id="UP001626550">
    <property type="component" value="Unassembled WGS sequence"/>
</dbReference>
<reference evidence="12 13" key="1">
    <citation type="submission" date="2024-11" db="EMBL/GenBank/DDBJ databases">
        <title>Adaptive evolution of stress response genes in parasites aligns with host niche diversity.</title>
        <authorList>
            <person name="Hahn C."/>
            <person name="Resl P."/>
        </authorList>
    </citation>
    <scope>NUCLEOTIDE SEQUENCE [LARGE SCALE GENOMIC DNA]</scope>
    <source>
        <strain evidence="12">EGGRZ-B1_66</strain>
        <tissue evidence="12">Body</tissue>
    </source>
</reference>
<dbReference type="GO" id="GO:0003723">
    <property type="term" value="F:RNA binding"/>
    <property type="evidence" value="ECO:0007669"/>
    <property type="project" value="UniProtKB-KW"/>
</dbReference>
<evidence type="ECO:0000259" key="11">
    <source>
        <dbReference type="Pfam" id="PF21800"/>
    </source>
</evidence>
<dbReference type="Pfam" id="PF17903">
    <property type="entry name" value="KH_KRR1_1st"/>
    <property type="match status" value="1"/>
</dbReference>
<evidence type="ECO:0000256" key="4">
    <source>
        <dbReference type="ARBA" id="ARBA00022552"/>
    </source>
</evidence>
<comment type="similarity">
    <text evidence="2 8">Belongs to the KRR1 family.</text>
</comment>
<dbReference type="InterPro" id="IPR048549">
    <property type="entry name" value="KRR1-like_KH2_euk"/>
</dbReference>
<dbReference type="SUPFAM" id="SSF54791">
    <property type="entry name" value="Eukaryotic type KH-domain (KH-domain type I)"/>
    <property type="match status" value="1"/>
</dbReference>
<evidence type="ECO:0000256" key="9">
    <source>
        <dbReference type="SAM" id="MobiDB-lite"/>
    </source>
</evidence>
<evidence type="ECO:0000256" key="3">
    <source>
        <dbReference type="ARBA" id="ARBA00022517"/>
    </source>
</evidence>
<dbReference type="PANTHER" id="PTHR12581">
    <property type="entry name" value="HIV-1 REV BINDING PROTEIN 2, 3"/>
    <property type="match status" value="1"/>
</dbReference>
<dbReference type="CDD" id="cd22394">
    <property type="entry name" value="KH-I_KRR1_rpt2"/>
    <property type="match status" value="1"/>
</dbReference>
<evidence type="ECO:0000256" key="6">
    <source>
        <dbReference type="ARBA" id="ARBA00023242"/>
    </source>
</evidence>
<keyword evidence="4 8" id="KW-0698">rRNA processing</keyword>
<keyword evidence="5 8" id="KW-0694">RNA-binding</keyword>
<comment type="function">
    <text evidence="8">Required for 40S ribosome biogenesis. Involved in nucleolar processing of pre-18S ribosomal RNA and ribosome assembly.</text>
</comment>
<dbReference type="InterPro" id="IPR048548">
    <property type="entry name" value="KRR1-like_KH2"/>
</dbReference>
<dbReference type="InterPro" id="IPR024166">
    <property type="entry name" value="rRNA_assembly_KRR1"/>
</dbReference>
<dbReference type="PIRSF" id="PIRSF006515">
    <property type="entry name" value="KRR1"/>
    <property type="match status" value="1"/>
</dbReference>
<feature type="region of interest" description="Disordered" evidence="9">
    <location>
        <begin position="306"/>
        <end position="342"/>
    </location>
</feature>
<keyword evidence="13" id="KW-1185">Reference proteome</keyword>
<evidence type="ECO:0000256" key="1">
    <source>
        <dbReference type="ARBA" id="ARBA00004604"/>
    </source>
</evidence>
<dbReference type="InterPro" id="IPR036612">
    <property type="entry name" value="KH_dom_type_1_sf"/>
</dbReference>